<proteinExistence type="predicted"/>
<dbReference type="AlphaFoldDB" id="A0A2M8KIL5"/>
<dbReference type="EMBL" id="PFEA01000035">
    <property type="protein sequence ID" value="PJE59751.1"/>
    <property type="molecule type" value="Genomic_DNA"/>
</dbReference>
<organism evidence="1 2">
    <name type="scientific">Candidatus Portnoybacteria bacterium CG10_big_fil_rev_8_21_14_0_10_44_7</name>
    <dbReference type="NCBI Taxonomy" id="1974816"/>
    <lineage>
        <taxon>Bacteria</taxon>
        <taxon>Candidatus Portnoyibacteriota</taxon>
    </lineage>
</organism>
<evidence type="ECO:0000313" key="1">
    <source>
        <dbReference type="EMBL" id="PJE59751.1"/>
    </source>
</evidence>
<gene>
    <name evidence="1" type="ORF">COU85_01945</name>
</gene>
<dbReference type="Proteomes" id="UP000231086">
    <property type="component" value="Unassembled WGS sequence"/>
</dbReference>
<reference evidence="2" key="1">
    <citation type="submission" date="2017-09" db="EMBL/GenBank/DDBJ databases">
        <title>Depth-based differentiation of microbial function through sediment-hosted aquifers and enrichment of novel symbionts in the deep terrestrial subsurface.</title>
        <authorList>
            <person name="Probst A.J."/>
            <person name="Ladd B."/>
            <person name="Jarett J.K."/>
            <person name="Geller-Mcgrath D.E."/>
            <person name="Sieber C.M.K."/>
            <person name="Emerson J.B."/>
            <person name="Anantharaman K."/>
            <person name="Thomas B.C."/>
            <person name="Malmstrom R."/>
            <person name="Stieglmeier M."/>
            <person name="Klingl A."/>
            <person name="Woyke T."/>
            <person name="Ryan C.M."/>
            <person name="Banfield J.F."/>
        </authorList>
    </citation>
    <scope>NUCLEOTIDE SEQUENCE [LARGE SCALE GENOMIC DNA]</scope>
</reference>
<protein>
    <submittedName>
        <fullName evidence="1">Uncharacterized protein</fullName>
    </submittedName>
</protein>
<accession>A0A2M8KIL5</accession>
<evidence type="ECO:0000313" key="2">
    <source>
        <dbReference type="Proteomes" id="UP000231086"/>
    </source>
</evidence>
<sequence>MIIEKNRLPFVVRRQPNQPGGVVFPPRAAYPFPAGFSGRVITLPRPEGKKREAVEKNKK</sequence>
<comment type="caution">
    <text evidence="1">The sequence shown here is derived from an EMBL/GenBank/DDBJ whole genome shotgun (WGS) entry which is preliminary data.</text>
</comment>
<name>A0A2M8KIL5_9BACT</name>